<dbReference type="CDD" id="cd06171">
    <property type="entry name" value="Sigma70_r4"/>
    <property type="match status" value="1"/>
</dbReference>
<feature type="domain" description="RNA polymerase sigma factor 70 region 4 type 2" evidence="7">
    <location>
        <begin position="150"/>
        <end position="198"/>
    </location>
</feature>
<dbReference type="SUPFAM" id="SSF88659">
    <property type="entry name" value="Sigma3 and sigma4 domains of RNA polymerase sigma factors"/>
    <property type="match status" value="1"/>
</dbReference>
<dbReference type="InterPro" id="IPR013249">
    <property type="entry name" value="RNA_pol_sigma70_r4_t2"/>
</dbReference>
<dbReference type="InterPro" id="IPR007627">
    <property type="entry name" value="RNA_pol_sigma70_r2"/>
</dbReference>
<dbReference type="InterPro" id="IPR039425">
    <property type="entry name" value="RNA_pol_sigma-70-like"/>
</dbReference>
<dbReference type="PANTHER" id="PTHR43133:SF46">
    <property type="entry name" value="RNA POLYMERASE SIGMA-70 FACTOR ECF SUBFAMILY"/>
    <property type="match status" value="1"/>
</dbReference>
<dbReference type="SUPFAM" id="SSF88946">
    <property type="entry name" value="Sigma2 domain of RNA polymerase sigma factors"/>
    <property type="match status" value="1"/>
</dbReference>
<dbReference type="Gene3D" id="1.10.10.10">
    <property type="entry name" value="Winged helix-like DNA-binding domain superfamily/Winged helix DNA-binding domain"/>
    <property type="match status" value="1"/>
</dbReference>
<feature type="region of interest" description="Disordered" evidence="5">
    <location>
        <begin position="1"/>
        <end position="24"/>
    </location>
</feature>
<dbReference type="GO" id="GO:0016987">
    <property type="term" value="F:sigma factor activity"/>
    <property type="evidence" value="ECO:0007669"/>
    <property type="project" value="UniProtKB-KW"/>
</dbReference>
<organism evidence="8 9">
    <name type="scientific">Dyadobacter helix</name>
    <dbReference type="NCBI Taxonomy" id="2822344"/>
    <lineage>
        <taxon>Bacteria</taxon>
        <taxon>Pseudomonadati</taxon>
        <taxon>Bacteroidota</taxon>
        <taxon>Cytophagia</taxon>
        <taxon>Cytophagales</taxon>
        <taxon>Spirosomataceae</taxon>
        <taxon>Dyadobacter</taxon>
    </lineage>
</organism>
<evidence type="ECO:0000313" key="9">
    <source>
        <dbReference type="Proteomes" id="UP000680038"/>
    </source>
</evidence>
<feature type="domain" description="RNA polymerase sigma-70 region 2" evidence="6">
    <location>
        <begin position="52"/>
        <end position="116"/>
    </location>
</feature>
<reference evidence="8" key="1">
    <citation type="submission" date="2021-04" db="EMBL/GenBank/DDBJ databases">
        <authorList>
            <person name="Rodrigo-Torres L."/>
            <person name="Arahal R. D."/>
            <person name="Lucena T."/>
        </authorList>
    </citation>
    <scope>NUCLEOTIDE SEQUENCE</scope>
    <source>
        <strain evidence="8">CECT 9275</strain>
    </source>
</reference>
<keyword evidence="2" id="KW-0805">Transcription regulation</keyword>
<dbReference type="NCBIfam" id="TIGR02985">
    <property type="entry name" value="Sig70_bacteroi1"/>
    <property type="match status" value="1"/>
</dbReference>
<comment type="caution">
    <text evidence="8">The sequence shown here is derived from an EMBL/GenBank/DDBJ whole genome shotgun (WGS) entry which is preliminary data.</text>
</comment>
<dbReference type="AlphaFoldDB" id="A0A916NBV3"/>
<comment type="similarity">
    <text evidence="1">Belongs to the sigma-70 factor family. ECF subfamily.</text>
</comment>
<dbReference type="GO" id="GO:0006352">
    <property type="term" value="P:DNA-templated transcription initiation"/>
    <property type="evidence" value="ECO:0007669"/>
    <property type="project" value="InterPro"/>
</dbReference>
<keyword evidence="3" id="KW-0731">Sigma factor</keyword>
<accession>A0A916NBV3</accession>
<evidence type="ECO:0008006" key="10">
    <source>
        <dbReference type="Google" id="ProtNLM"/>
    </source>
</evidence>
<dbReference type="PANTHER" id="PTHR43133">
    <property type="entry name" value="RNA POLYMERASE ECF-TYPE SIGMA FACTO"/>
    <property type="match status" value="1"/>
</dbReference>
<dbReference type="InterPro" id="IPR014284">
    <property type="entry name" value="RNA_pol_sigma-70_dom"/>
</dbReference>
<dbReference type="EMBL" id="CAJRAF010000002">
    <property type="protein sequence ID" value="CAG5000446.1"/>
    <property type="molecule type" value="Genomic_DNA"/>
</dbReference>
<gene>
    <name evidence="8" type="ORF">DYBT9275_02465</name>
</gene>
<keyword evidence="4" id="KW-0804">Transcription</keyword>
<feature type="compositionally biased region" description="Polar residues" evidence="5">
    <location>
        <begin position="7"/>
        <end position="24"/>
    </location>
</feature>
<evidence type="ECO:0000256" key="3">
    <source>
        <dbReference type="ARBA" id="ARBA00023082"/>
    </source>
</evidence>
<evidence type="ECO:0000259" key="6">
    <source>
        <dbReference type="Pfam" id="PF04542"/>
    </source>
</evidence>
<dbReference type="Pfam" id="PF08281">
    <property type="entry name" value="Sigma70_r4_2"/>
    <property type="match status" value="1"/>
</dbReference>
<evidence type="ECO:0000313" key="8">
    <source>
        <dbReference type="EMBL" id="CAG5000446.1"/>
    </source>
</evidence>
<evidence type="ECO:0000259" key="7">
    <source>
        <dbReference type="Pfam" id="PF08281"/>
    </source>
</evidence>
<evidence type="ECO:0000256" key="2">
    <source>
        <dbReference type="ARBA" id="ARBA00023015"/>
    </source>
</evidence>
<proteinExistence type="inferred from homology"/>
<evidence type="ECO:0000256" key="5">
    <source>
        <dbReference type="SAM" id="MobiDB-lite"/>
    </source>
</evidence>
<sequence>MEKAGNFNESNRQAIPSLQPHNGSGETGISLDSEILIKKGFDTDVNLGIELLFRYYYRPLCSHAVRYVSSKEIAEDIVSDIFYKFHAEQAFLEVQTSFRAYLFTSVRHRAFDYVRVEMKRNAPMQYAEYVPIQPEQQPDHITQYEDLFNDVENAVNSLPLKRRRIYVMHRFEGKKYQEIARELNLSLRTVEAQMYQAMHQVRKMIRNKWFLAFLVFLK</sequence>
<dbReference type="Gene3D" id="1.10.1740.10">
    <property type="match status" value="1"/>
</dbReference>
<name>A0A916NBV3_9BACT</name>
<dbReference type="InterPro" id="IPR013324">
    <property type="entry name" value="RNA_pol_sigma_r3/r4-like"/>
</dbReference>
<dbReference type="RefSeq" id="WP_215239100.1">
    <property type="nucleotide sequence ID" value="NZ_CAJRAF010000002.1"/>
</dbReference>
<keyword evidence="9" id="KW-1185">Reference proteome</keyword>
<dbReference type="Proteomes" id="UP000680038">
    <property type="component" value="Unassembled WGS sequence"/>
</dbReference>
<evidence type="ECO:0000256" key="4">
    <source>
        <dbReference type="ARBA" id="ARBA00023163"/>
    </source>
</evidence>
<dbReference type="GO" id="GO:0003677">
    <property type="term" value="F:DNA binding"/>
    <property type="evidence" value="ECO:0007669"/>
    <property type="project" value="InterPro"/>
</dbReference>
<dbReference type="Pfam" id="PF04542">
    <property type="entry name" value="Sigma70_r2"/>
    <property type="match status" value="1"/>
</dbReference>
<evidence type="ECO:0000256" key="1">
    <source>
        <dbReference type="ARBA" id="ARBA00010641"/>
    </source>
</evidence>
<dbReference type="NCBIfam" id="TIGR02937">
    <property type="entry name" value="sigma70-ECF"/>
    <property type="match status" value="1"/>
</dbReference>
<protein>
    <recommendedName>
        <fullName evidence="10">RNA polymerase sigma-70 factor</fullName>
    </recommendedName>
</protein>
<dbReference type="InterPro" id="IPR014327">
    <property type="entry name" value="RNA_pol_sigma70_bacteroid"/>
</dbReference>
<dbReference type="InterPro" id="IPR013325">
    <property type="entry name" value="RNA_pol_sigma_r2"/>
</dbReference>
<dbReference type="InterPro" id="IPR036388">
    <property type="entry name" value="WH-like_DNA-bd_sf"/>
</dbReference>